<feature type="chain" id="PRO_5003879070" description="histidine kinase" evidence="7">
    <location>
        <begin position="22"/>
        <end position="616"/>
    </location>
</feature>
<dbReference type="GO" id="GO:0000160">
    <property type="term" value="P:phosphorelay signal transduction system"/>
    <property type="evidence" value="ECO:0007669"/>
    <property type="project" value="UniProtKB-KW"/>
</dbReference>
<dbReference type="InterPro" id="IPR005467">
    <property type="entry name" value="His_kinase_dom"/>
</dbReference>
<dbReference type="SUPFAM" id="SSF48452">
    <property type="entry name" value="TPR-like"/>
    <property type="match status" value="1"/>
</dbReference>
<dbReference type="HOGENOM" id="CLU_000445_106_2_10"/>
<dbReference type="SUPFAM" id="SSF55874">
    <property type="entry name" value="ATPase domain of HSP90 chaperone/DNA topoisomerase II/histidine kinase"/>
    <property type="match status" value="1"/>
</dbReference>
<dbReference type="CDD" id="cd16917">
    <property type="entry name" value="HATPase_UhpB-NarQ-NarX-like"/>
    <property type="match status" value="1"/>
</dbReference>
<organism evidence="9 10">
    <name type="scientific">Psychroflexus torquis (strain ATCC 700755 / CIP 106069 / ACAM 623)</name>
    <dbReference type="NCBI Taxonomy" id="313595"/>
    <lineage>
        <taxon>Bacteria</taxon>
        <taxon>Pseudomonadati</taxon>
        <taxon>Bacteroidota</taxon>
        <taxon>Flavobacteriia</taxon>
        <taxon>Flavobacteriales</taxon>
        <taxon>Flavobacteriaceae</taxon>
        <taxon>Psychroflexus</taxon>
    </lineage>
</organism>
<keyword evidence="6" id="KW-0812">Transmembrane</keyword>
<evidence type="ECO:0000256" key="6">
    <source>
        <dbReference type="SAM" id="Phobius"/>
    </source>
</evidence>
<reference evidence="9" key="1">
    <citation type="submission" date="2006-03" db="EMBL/GenBank/DDBJ databases">
        <authorList>
            <person name="Bowman J."/>
            <person name="Ferriera S."/>
            <person name="Johnson J."/>
            <person name="Kravitz S."/>
            <person name="Halpern A."/>
            <person name="Remington K."/>
            <person name="Beeson K."/>
            <person name="Tran B."/>
            <person name="Rogers Y.-H."/>
            <person name="Friedman R."/>
            <person name="Venter J.C."/>
        </authorList>
    </citation>
    <scope>NUCLEOTIDE SEQUENCE [LARGE SCALE GENOMIC DNA]</scope>
    <source>
        <strain evidence="9">ATCC 700755</strain>
    </source>
</reference>
<dbReference type="InterPro" id="IPR011990">
    <property type="entry name" value="TPR-like_helical_dom_sf"/>
</dbReference>
<dbReference type="EC" id="2.7.13.3" evidence="2"/>
<dbReference type="InterPro" id="IPR003594">
    <property type="entry name" value="HATPase_dom"/>
</dbReference>
<dbReference type="EMBL" id="CP003879">
    <property type="protein sequence ID" value="AFU69781.1"/>
    <property type="molecule type" value="Genomic_DNA"/>
</dbReference>
<dbReference type="PANTHER" id="PTHR24421:SF10">
    <property type="entry name" value="NITRATE_NITRITE SENSOR PROTEIN NARQ"/>
    <property type="match status" value="1"/>
</dbReference>
<keyword evidence="6" id="KW-0472">Membrane</keyword>
<keyword evidence="4 9" id="KW-0418">Kinase</keyword>
<dbReference type="PANTHER" id="PTHR24421">
    <property type="entry name" value="NITRATE/NITRITE SENSOR PROTEIN NARX-RELATED"/>
    <property type="match status" value="1"/>
</dbReference>
<dbReference type="RefSeq" id="WP_015025332.1">
    <property type="nucleotide sequence ID" value="NC_018721.1"/>
</dbReference>
<evidence type="ECO:0000256" key="3">
    <source>
        <dbReference type="ARBA" id="ARBA00022679"/>
    </source>
</evidence>
<dbReference type="OrthoDB" id="9760839at2"/>
<dbReference type="KEGG" id="ptq:P700755_003111"/>
<keyword evidence="6" id="KW-1133">Transmembrane helix</keyword>
<protein>
    <recommendedName>
        <fullName evidence="2">histidine kinase</fullName>
        <ecNumber evidence="2">2.7.13.3</ecNumber>
    </recommendedName>
</protein>
<dbReference type="GO" id="GO:0004673">
    <property type="term" value="F:protein histidine kinase activity"/>
    <property type="evidence" value="ECO:0007669"/>
    <property type="project" value="UniProtKB-EC"/>
</dbReference>
<feature type="signal peptide" evidence="7">
    <location>
        <begin position="1"/>
        <end position="21"/>
    </location>
</feature>
<proteinExistence type="predicted"/>
<dbReference type="eggNOG" id="COG4585">
    <property type="taxonomic scope" value="Bacteria"/>
</dbReference>
<keyword evidence="10" id="KW-1185">Reference proteome</keyword>
<keyword evidence="3" id="KW-0808">Transferase</keyword>
<evidence type="ECO:0000259" key="8">
    <source>
        <dbReference type="PROSITE" id="PS50109"/>
    </source>
</evidence>
<dbReference type="STRING" id="313595.P700755_003111"/>
<evidence type="ECO:0000256" key="4">
    <source>
        <dbReference type="ARBA" id="ARBA00022777"/>
    </source>
</evidence>
<dbReference type="Gene3D" id="1.20.5.1930">
    <property type="match status" value="1"/>
</dbReference>
<name>K4IL10_PSYTT</name>
<sequence>MFFTKTLVVSLLSIISFSSIAQTAEIDSLFEHNKFERLEDFLFQSKSLDSINLKLAKSRYYNTFKQLEESFKILYSIDTTTLDPKQKAYYFYNLGESFDMNSNFDFAALNYIKAQIYFKEIGDLVRYNRINLDLFYTVANEDIYQKPVDYLDEFQKIAIELKDPMQMVDLEIELAYMSLESPDSTSGFLDHIYNAYRYLEKDPNIYKLGNVHTYHAMYYTDVVIQKDSAEFYYNKGIDIYEQLGLPHKAALGYFSLGDLNSFVGDYDRAVYWTKKANGYRNFNYDFELTAYINQKLAKDYKALNQPDSAYKYLNESLLYRDSIDITQQNISLTRFEAEKKERENLVLEKKNERNQSIIYSSIGAFILLVFLSIAIYQNAKKKQLLIQKNKALEINKIQKELKEQEIKAIDALVVGQEKERARLASDLHDNIGSNFTAIKSYFDHLYTELKAIDSKPIGFDRAYNLLEQTYQDIRSLAHLKHSGLMAENDLIPALSTLSKNISSFSRIEVDFFHFIPTEDQLDDKLELNVFRIIQETMANVVKHSQASKASISLTKSDDLLNIIVEDNGVGFNKNKIEEKESFGLQSIKQRVTYLKGEFTIDSSEGSGTTLIIDIPL</sequence>
<evidence type="ECO:0000256" key="5">
    <source>
        <dbReference type="ARBA" id="ARBA00023012"/>
    </source>
</evidence>
<evidence type="ECO:0000256" key="7">
    <source>
        <dbReference type="SAM" id="SignalP"/>
    </source>
</evidence>
<accession>K4IL10</accession>
<feature type="transmembrane region" description="Helical" evidence="6">
    <location>
        <begin position="357"/>
        <end position="376"/>
    </location>
</feature>
<evidence type="ECO:0000313" key="9">
    <source>
        <dbReference type="EMBL" id="AFU69781.1"/>
    </source>
</evidence>
<evidence type="ECO:0000313" key="10">
    <source>
        <dbReference type="Proteomes" id="UP000008514"/>
    </source>
</evidence>
<dbReference type="Proteomes" id="UP000008514">
    <property type="component" value="Chromosome"/>
</dbReference>
<dbReference type="eggNOG" id="COG0457">
    <property type="taxonomic scope" value="Bacteria"/>
</dbReference>
<keyword evidence="7" id="KW-0732">Signal</keyword>
<feature type="domain" description="Histidine kinase" evidence="8">
    <location>
        <begin position="531"/>
        <end position="616"/>
    </location>
</feature>
<gene>
    <name evidence="9" type="ordered locus">P700755_003111</name>
</gene>
<evidence type="ECO:0000256" key="1">
    <source>
        <dbReference type="ARBA" id="ARBA00000085"/>
    </source>
</evidence>
<dbReference type="Gene3D" id="1.25.40.10">
    <property type="entry name" value="Tetratricopeptide repeat domain"/>
    <property type="match status" value="1"/>
</dbReference>
<evidence type="ECO:0000256" key="2">
    <source>
        <dbReference type="ARBA" id="ARBA00012438"/>
    </source>
</evidence>
<dbReference type="Gene3D" id="3.30.565.10">
    <property type="entry name" value="Histidine kinase-like ATPase, C-terminal domain"/>
    <property type="match status" value="1"/>
</dbReference>
<comment type="catalytic activity">
    <reaction evidence="1">
        <text>ATP + protein L-histidine = ADP + protein N-phospho-L-histidine.</text>
        <dbReference type="EC" id="2.7.13.3"/>
    </reaction>
</comment>
<dbReference type="InterPro" id="IPR036890">
    <property type="entry name" value="HATPase_C_sf"/>
</dbReference>
<dbReference type="InterPro" id="IPR050482">
    <property type="entry name" value="Sensor_HK_TwoCompSys"/>
</dbReference>
<dbReference type="PROSITE" id="PS50109">
    <property type="entry name" value="HIS_KIN"/>
    <property type="match status" value="1"/>
</dbReference>
<dbReference type="AlphaFoldDB" id="K4IL10"/>
<keyword evidence="5" id="KW-0902">Two-component regulatory system</keyword>
<reference evidence="9" key="2">
    <citation type="submission" date="2012-09" db="EMBL/GenBank/DDBJ databases">
        <title>The complete sequence of Psychroflexus torquis an extreme psychrophile from sea-ice that is stimulated by light.</title>
        <authorList>
            <person name="Feng S."/>
            <person name="Powell S.M."/>
            <person name="Bowman J.P."/>
        </authorList>
    </citation>
    <scope>NUCLEOTIDE SEQUENCE [LARGE SCALE GENOMIC DNA]</scope>
    <source>
        <strain evidence="9">ATCC 700755</strain>
    </source>
</reference>
<dbReference type="Pfam" id="PF02518">
    <property type="entry name" value="HATPase_c"/>
    <property type="match status" value="1"/>
</dbReference>